<dbReference type="SUPFAM" id="SSF51735">
    <property type="entry name" value="NAD(P)-binding Rossmann-fold domains"/>
    <property type="match status" value="1"/>
</dbReference>
<sequence length="141" mass="14864">MGVNIQKKICVIDGQGGGIGSAIIKKLKERFEERIEVFALGTNAIATAQMLKARANKGASGSNAIVQTVKKADAIIGPVGIIMPQAMMGEVTPEMAEAICSADAKKILLPLTQENLEIVGVSGLPLPQLVDELLDKHLSFL</sequence>
<dbReference type="Pfam" id="PF12953">
    <property type="entry name" value="DUF3842"/>
    <property type="match status" value="1"/>
</dbReference>
<dbReference type="Proteomes" id="UP000199608">
    <property type="component" value="Unassembled WGS sequence"/>
</dbReference>
<accession>A0A1H2DUG6</accession>
<name>A0A1H2DUG6_9BACT</name>
<dbReference type="InterPro" id="IPR024208">
    <property type="entry name" value="DUF3842"/>
</dbReference>
<evidence type="ECO:0008006" key="3">
    <source>
        <dbReference type="Google" id="ProtNLM"/>
    </source>
</evidence>
<dbReference type="InterPro" id="IPR036291">
    <property type="entry name" value="NAD(P)-bd_dom_sf"/>
</dbReference>
<keyword evidence="2" id="KW-1185">Reference proteome</keyword>
<dbReference type="RefSeq" id="WP_092230454.1">
    <property type="nucleotide sequence ID" value="NZ_FNLL01000002.1"/>
</dbReference>
<evidence type="ECO:0000313" key="1">
    <source>
        <dbReference type="EMBL" id="SDT86507.1"/>
    </source>
</evidence>
<gene>
    <name evidence="1" type="ORF">SAMN04487931_102206</name>
</gene>
<protein>
    <recommendedName>
        <fullName evidence="3">DUF3842 family protein</fullName>
    </recommendedName>
</protein>
<proteinExistence type="predicted"/>
<organism evidence="1 2">
    <name type="scientific">Desulfobacula phenolica</name>
    <dbReference type="NCBI Taxonomy" id="90732"/>
    <lineage>
        <taxon>Bacteria</taxon>
        <taxon>Pseudomonadati</taxon>
        <taxon>Thermodesulfobacteriota</taxon>
        <taxon>Desulfobacteria</taxon>
        <taxon>Desulfobacterales</taxon>
        <taxon>Desulfobacteraceae</taxon>
        <taxon>Desulfobacula</taxon>
    </lineage>
</organism>
<evidence type="ECO:0000313" key="2">
    <source>
        <dbReference type="Proteomes" id="UP000199608"/>
    </source>
</evidence>
<dbReference type="AlphaFoldDB" id="A0A1H2DUG6"/>
<reference evidence="2" key="1">
    <citation type="submission" date="2016-10" db="EMBL/GenBank/DDBJ databases">
        <authorList>
            <person name="Varghese N."/>
            <person name="Submissions S."/>
        </authorList>
    </citation>
    <scope>NUCLEOTIDE SEQUENCE [LARGE SCALE GENOMIC DNA]</scope>
    <source>
        <strain evidence="2">DSM 3384</strain>
    </source>
</reference>
<dbReference type="EMBL" id="FNLL01000002">
    <property type="protein sequence ID" value="SDT86507.1"/>
    <property type="molecule type" value="Genomic_DNA"/>
</dbReference>